<dbReference type="EMBL" id="WPCU01000010">
    <property type="protein sequence ID" value="MVA77184.1"/>
    <property type="molecule type" value="Genomic_DNA"/>
</dbReference>
<sequence length="238" mass="24733">MPRLAAITLVTHLNALQHTPLSSEVAASLVAHGDVAHHVVDADGLLGLDPLRSSDLITALRAVQLVAPGSWQLALPRPGALGVLRGPVALNRAGLETGAVVVHASGGWAFVPHRVGPAVQWRVLAAERPFPSPSAAECERALSAELLQAAGTLSELDAPSGTRPDVDLPGPLLAAAYPARQQRAAERALRLLLVAEAGLADDRDVLHSFAVQKRADVLRRLQAAAADALCAACAWPEG</sequence>
<organism evidence="1 2">
    <name type="scientific">Auraticoccus cholistanensis</name>
    <dbReference type="NCBI Taxonomy" id="2656650"/>
    <lineage>
        <taxon>Bacteria</taxon>
        <taxon>Bacillati</taxon>
        <taxon>Actinomycetota</taxon>
        <taxon>Actinomycetes</taxon>
        <taxon>Propionibacteriales</taxon>
        <taxon>Propionibacteriaceae</taxon>
        <taxon>Auraticoccus</taxon>
    </lineage>
</organism>
<protein>
    <submittedName>
        <fullName evidence="1">Uncharacterized protein</fullName>
    </submittedName>
</protein>
<gene>
    <name evidence="1" type="ORF">GC722_14290</name>
</gene>
<dbReference type="AlphaFoldDB" id="A0A6A9UZ38"/>
<proteinExistence type="predicted"/>
<keyword evidence="2" id="KW-1185">Reference proteome</keyword>
<evidence type="ECO:0000313" key="1">
    <source>
        <dbReference type="EMBL" id="MVA77184.1"/>
    </source>
</evidence>
<comment type="caution">
    <text evidence="1">The sequence shown here is derived from an EMBL/GenBank/DDBJ whole genome shotgun (WGS) entry which is preliminary data.</text>
</comment>
<name>A0A6A9UZ38_9ACTN</name>
<reference evidence="1 2" key="1">
    <citation type="submission" date="2019-12" db="EMBL/GenBank/DDBJ databases">
        <title>Auraticoccus cholistani sp. nov., an actinomycete isolated from soil of Cholistan desert.</title>
        <authorList>
            <person name="Cheema M.T."/>
        </authorList>
    </citation>
    <scope>NUCLEOTIDE SEQUENCE [LARGE SCALE GENOMIC DNA]</scope>
    <source>
        <strain evidence="1 2">F435</strain>
    </source>
</reference>
<dbReference type="RefSeq" id="WP_156611308.1">
    <property type="nucleotide sequence ID" value="NZ_WPCU01000010.1"/>
</dbReference>
<accession>A0A6A9UZ38</accession>
<dbReference type="Proteomes" id="UP000435304">
    <property type="component" value="Unassembled WGS sequence"/>
</dbReference>
<evidence type="ECO:0000313" key="2">
    <source>
        <dbReference type="Proteomes" id="UP000435304"/>
    </source>
</evidence>